<dbReference type="Proteomes" id="UP001500392">
    <property type="component" value="Unassembled WGS sequence"/>
</dbReference>
<comment type="similarity">
    <text evidence="1 4 6">Belongs to the aldehyde dehydrogenase family.</text>
</comment>
<evidence type="ECO:0000256" key="1">
    <source>
        <dbReference type="ARBA" id="ARBA00009986"/>
    </source>
</evidence>
<dbReference type="EMBL" id="BAABDM010000003">
    <property type="protein sequence ID" value="GAA4095897.1"/>
    <property type="molecule type" value="Genomic_DNA"/>
</dbReference>
<feature type="active site" evidence="5">
    <location>
        <position position="218"/>
    </location>
</feature>
<dbReference type="PIRSF" id="PIRSF036492">
    <property type="entry name" value="ALDH"/>
    <property type="match status" value="1"/>
</dbReference>
<accession>A0ABP7WSL3</accession>
<dbReference type="PANTHER" id="PTHR43570:SF20">
    <property type="entry name" value="ALDEHYDE DEHYDROGENASE ALDX-RELATED"/>
    <property type="match status" value="1"/>
</dbReference>
<dbReference type="InterPro" id="IPR016163">
    <property type="entry name" value="Ald_DH_C"/>
</dbReference>
<gene>
    <name evidence="8" type="ORF">GCM10022414_20270</name>
</gene>
<keyword evidence="3" id="KW-0520">NAD</keyword>
<dbReference type="Gene3D" id="3.40.605.10">
    <property type="entry name" value="Aldehyde Dehydrogenase, Chain A, domain 1"/>
    <property type="match status" value="1"/>
</dbReference>
<dbReference type="PROSITE" id="PS00070">
    <property type="entry name" value="ALDEHYDE_DEHYDR_CYS"/>
    <property type="match status" value="1"/>
</dbReference>
<dbReference type="InterPro" id="IPR016160">
    <property type="entry name" value="Ald_DH_CS_CYS"/>
</dbReference>
<dbReference type="RefSeq" id="WP_344935409.1">
    <property type="nucleotide sequence ID" value="NZ_BAABDM010000003.1"/>
</dbReference>
<evidence type="ECO:0000259" key="7">
    <source>
        <dbReference type="Pfam" id="PF00171"/>
    </source>
</evidence>
<sequence>MSSQIDIQLQSAFDVLRHGYNEERFPSLKQRVSRLSRLKALLVENEEPLCTALSTDFGYRSVDQSSFAEITTTIKSVNYALKNVKFWMQASRRTPDLSLRMSGAKTATQAFPKGVVGIVSPWNFPINLALSPLVSVLAAGNRALIKPSEFTPASSALLAELIAKYFEKTEVAVVCGEAELAQQFVTLPFDHLIYTGGETVARHIMAAAAVNLVPLTLELGGKSPVIVSQSANLKKTAQRIAFGKYFNAGQICIAPDYLMIAPERLDEFLNCLKDAVAAMNANADSVDSVTVINDRHRQRLADLVSESEGQGARVVSFGEESGAQPYKLNVVIDAPESTKISCDEIFGPLLLIKTIGSLDAQLAEIRKGGHPLVIYYFGNNESEFNTVAEQTSSGALVKNEVIFQYANDDLPFGGVGRSGMGKYRGLDGFNEFSHTRAIFKSGWLDISGWVTPPYNPQFRMLNKIMRKI</sequence>
<dbReference type="PANTHER" id="PTHR43570">
    <property type="entry name" value="ALDEHYDE DEHYDROGENASE"/>
    <property type="match status" value="1"/>
</dbReference>
<dbReference type="InterPro" id="IPR015590">
    <property type="entry name" value="Aldehyde_DH_dom"/>
</dbReference>
<comment type="caution">
    <text evidence="8">The sequence shown here is derived from an EMBL/GenBank/DDBJ whole genome shotgun (WGS) entry which is preliminary data.</text>
</comment>
<dbReference type="InterPro" id="IPR016161">
    <property type="entry name" value="Ald_DH/histidinol_DH"/>
</dbReference>
<dbReference type="PROSITE" id="PS00687">
    <property type="entry name" value="ALDEHYDE_DEHYDR_GLU"/>
    <property type="match status" value="1"/>
</dbReference>
<protein>
    <recommendedName>
        <fullName evidence="4">Aldehyde dehydrogenase</fullName>
    </recommendedName>
</protein>
<reference evidence="9" key="1">
    <citation type="journal article" date="2019" name="Int. J. Syst. Evol. Microbiol.">
        <title>The Global Catalogue of Microorganisms (GCM) 10K type strain sequencing project: providing services to taxonomists for standard genome sequencing and annotation.</title>
        <authorList>
            <consortium name="The Broad Institute Genomics Platform"/>
            <consortium name="The Broad Institute Genome Sequencing Center for Infectious Disease"/>
            <person name="Wu L."/>
            <person name="Ma J."/>
        </authorList>
    </citation>
    <scope>NUCLEOTIDE SEQUENCE [LARGE SCALE GENOMIC DNA]</scope>
    <source>
        <strain evidence="9">JCM 17304</strain>
    </source>
</reference>
<dbReference type="SUPFAM" id="SSF53720">
    <property type="entry name" value="ALDH-like"/>
    <property type="match status" value="1"/>
</dbReference>
<dbReference type="InterPro" id="IPR029510">
    <property type="entry name" value="Ald_DH_CS_GLU"/>
</dbReference>
<evidence type="ECO:0000256" key="3">
    <source>
        <dbReference type="ARBA" id="ARBA00023027"/>
    </source>
</evidence>
<keyword evidence="2 4" id="KW-0560">Oxidoreductase</keyword>
<organism evidence="8 9">
    <name type="scientific">Zhongshania borealis</name>
    <dbReference type="NCBI Taxonomy" id="889488"/>
    <lineage>
        <taxon>Bacteria</taxon>
        <taxon>Pseudomonadati</taxon>
        <taxon>Pseudomonadota</taxon>
        <taxon>Gammaproteobacteria</taxon>
        <taxon>Cellvibrionales</taxon>
        <taxon>Spongiibacteraceae</taxon>
        <taxon>Zhongshania</taxon>
    </lineage>
</organism>
<evidence type="ECO:0000256" key="6">
    <source>
        <dbReference type="RuleBase" id="RU003345"/>
    </source>
</evidence>
<evidence type="ECO:0000256" key="5">
    <source>
        <dbReference type="PROSITE-ProRule" id="PRU10007"/>
    </source>
</evidence>
<evidence type="ECO:0000256" key="4">
    <source>
        <dbReference type="PIRNR" id="PIRNR036492"/>
    </source>
</evidence>
<evidence type="ECO:0000313" key="9">
    <source>
        <dbReference type="Proteomes" id="UP001500392"/>
    </source>
</evidence>
<dbReference type="InterPro" id="IPR012394">
    <property type="entry name" value="Aldehyde_DH_NAD(P)"/>
</dbReference>
<name>A0ABP7WSL3_9GAMM</name>
<feature type="domain" description="Aldehyde dehydrogenase" evidence="7">
    <location>
        <begin position="27"/>
        <end position="437"/>
    </location>
</feature>
<dbReference type="Pfam" id="PF00171">
    <property type="entry name" value="Aldedh"/>
    <property type="match status" value="1"/>
</dbReference>
<dbReference type="Gene3D" id="3.40.309.10">
    <property type="entry name" value="Aldehyde Dehydrogenase, Chain A, domain 2"/>
    <property type="match status" value="1"/>
</dbReference>
<dbReference type="InterPro" id="IPR016162">
    <property type="entry name" value="Ald_DH_N"/>
</dbReference>
<evidence type="ECO:0000313" key="8">
    <source>
        <dbReference type="EMBL" id="GAA4095897.1"/>
    </source>
</evidence>
<evidence type="ECO:0000256" key="2">
    <source>
        <dbReference type="ARBA" id="ARBA00023002"/>
    </source>
</evidence>
<keyword evidence="9" id="KW-1185">Reference proteome</keyword>
<proteinExistence type="inferred from homology"/>